<proteinExistence type="predicted"/>
<dbReference type="Pfam" id="PF13609">
    <property type="entry name" value="Porin_4"/>
    <property type="match status" value="1"/>
</dbReference>
<keyword evidence="9" id="KW-0472">Membrane</keyword>
<evidence type="ECO:0000256" key="5">
    <source>
        <dbReference type="ARBA" id="ARBA00022692"/>
    </source>
</evidence>
<dbReference type="EMBL" id="WNDX01000126">
    <property type="protein sequence ID" value="KAF1041350.1"/>
    <property type="molecule type" value="Genomic_DNA"/>
</dbReference>
<dbReference type="InterPro" id="IPR023614">
    <property type="entry name" value="Porin_dom_sf"/>
</dbReference>
<dbReference type="GO" id="GO:0046930">
    <property type="term" value="C:pore complex"/>
    <property type="evidence" value="ECO:0007669"/>
    <property type="project" value="UniProtKB-KW"/>
</dbReference>
<reference evidence="14" key="1">
    <citation type="journal article" date="2020" name="MBio">
        <title>Horizontal gene transfer to a defensive symbiont with a reduced genome amongst a multipartite beetle microbiome.</title>
        <authorList>
            <person name="Waterworth S.C."/>
            <person name="Florez L.V."/>
            <person name="Rees E.R."/>
            <person name="Hertweck C."/>
            <person name="Kaltenpoth M."/>
            <person name="Kwan J.C."/>
        </authorList>
    </citation>
    <scope>NUCLEOTIDE SEQUENCE [LARGE SCALE GENOMIC DNA]</scope>
</reference>
<protein>
    <submittedName>
        <fullName evidence="13">Outer membrane porin protein 32</fullName>
    </submittedName>
</protein>
<feature type="domain" description="Porin" evidence="12">
    <location>
        <begin position="20"/>
        <end position="330"/>
    </location>
</feature>
<dbReference type="CDD" id="cd00342">
    <property type="entry name" value="gram_neg_porins"/>
    <property type="match status" value="1"/>
</dbReference>
<dbReference type="InterPro" id="IPR050298">
    <property type="entry name" value="Gram-neg_bact_OMP"/>
</dbReference>
<dbReference type="GO" id="GO:0006811">
    <property type="term" value="P:monoatomic ion transport"/>
    <property type="evidence" value="ECO:0007669"/>
    <property type="project" value="UniProtKB-KW"/>
</dbReference>
<evidence type="ECO:0000313" key="14">
    <source>
        <dbReference type="Proteomes" id="UP000462435"/>
    </source>
</evidence>
<evidence type="ECO:0000256" key="9">
    <source>
        <dbReference type="ARBA" id="ARBA00023136"/>
    </source>
</evidence>
<evidence type="ECO:0000256" key="10">
    <source>
        <dbReference type="ARBA" id="ARBA00023237"/>
    </source>
</evidence>
<comment type="subcellular location">
    <subcellularLocation>
        <location evidence="1">Cell outer membrane</location>
        <topology evidence="1">Multi-pass membrane protein</topology>
    </subcellularLocation>
</comment>
<evidence type="ECO:0000256" key="6">
    <source>
        <dbReference type="ARBA" id="ARBA00022729"/>
    </source>
</evidence>
<dbReference type="AlphaFoldDB" id="A0A7V8JTC5"/>
<dbReference type="Gene3D" id="2.40.160.10">
    <property type="entry name" value="Porin"/>
    <property type="match status" value="1"/>
</dbReference>
<evidence type="ECO:0000256" key="3">
    <source>
        <dbReference type="ARBA" id="ARBA00022448"/>
    </source>
</evidence>
<evidence type="ECO:0000313" key="13">
    <source>
        <dbReference type="EMBL" id="KAF1041350.1"/>
    </source>
</evidence>
<evidence type="ECO:0000256" key="7">
    <source>
        <dbReference type="ARBA" id="ARBA00023065"/>
    </source>
</evidence>
<dbReference type="GO" id="GO:0009279">
    <property type="term" value="C:cell outer membrane"/>
    <property type="evidence" value="ECO:0007669"/>
    <property type="project" value="UniProtKB-SubCell"/>
</dbReference>
<evidence type="ECO:0000256" key="2">
    <source>
        <dbReference type="ARBA" id="ARBA00011233"/>
    </source>
</evidence>
<comment type="subunit">
    <text evidence="2">Homotrimer.</text>
</comment>
<keyword evidence="3" id="KW-0813">Transport</keyword>
<evidence type="ECO:0000256" key="4">
    <source>
        <dbReference type="ARBA" id="ARBA00022452"/>
    </source>
</evidence>
<keyword evidence="8" id="KW-0626">Porin</keyword>
<gene>
    <name evidence="13" type="ORF">GAK35_03370</name>
</gene>
<evidence type="ECO:0000259" key="12">
    <source>
        <dbReference type="Pfam" id="PF13609"/>
    </source>
</evidence>
<dbReference type="Proteomes" id="UP000462435">
    <property type="component" value="Unassembled WGS sequence"/>
</dbReference>
<evidence type="ECO:0000256" key="1">
    <source>
        <dbReference type="ARBA" id="ARBA00004571"/>
    </source>
</evidence>
<accession>A0A7V8JTC5</accession>
<feature type="chain" id="PRO_5030539263" evidence="11">
    <location>
        <begin position="32"/>
        <end position="347"/>
    </location>
</feature>
<keyword evidence="5" id="KW-0812">Transmembrane</keyword>
<sequence>MQTKESRRPTPAWARTLFIAAAAGAAPAAMAQSNVQMYGVLDLWMGSSKISGESASTKAVNSGGMTTSYWGMAGTEDLGGGMRALFTIEGYVQLDTGAAGRSSTDTMFSRSAFVGLGGNWGEVKLGRIINPLFYSTAGANPFGGSTRFAPLLAQTWTAPFGRAVFGDTSWDNAVSYTLPAWGATKVTAQYGFGEVAGSPSTNNLSLNVTYKEGPVYGTFHAQQTKVGPGVTSIGNTVQKTYFLGGSYDAKLVKLFGSYSNASADSPGLRSRTAQAGFSVPAGNGEIMASWARTRNDQNTAPNHRNTAALGYDYFLSKRTDLYVVSMYDKSSLQATGNSVGAGIRHRF</sequence>
<keyword evidence="4" id="KW-1134">Transmembrane beta strand</keyword>
<evidence type="ECO:0000256" key="8">
    <source>
        <dbReference type="ARBA" id="ARBA00023114"/>
    </source>
</evidence>
<dbReference type="InterPro" id="IPR033900">
    <property type="entry name" value="Gram_neg_porin_domain"/>
</dbReference>
<dbReference type="SUPFAM" id="SSF56935">
    <property type="entry name" value="Porins"/>
    <property type="match status" value="1"/>
</dbReference>
<keyword evidence="7" id="KW-0406">Ion transport</keyword>
<dbReference type="GO" id="GO:0015288">
    <property type="term" value="F:porin activity"/>
    <property type="evidence" value="ECO:0007669"/>
    <property type="project" value="UniProtKB-KW"/>
</dbReference>
<organism evidence="13 14">
    <name type="scientific">Herbaspirillum frisingense</name>
    <dbReference type="NCBI Taxonomy" id="92645"/>
    <lineage>
        <taxon>Bacteria</taxon>
        <taxon>Pseudomonadati</taxon>
        <taxon>Pseudomonadota</taxon>
        <taxon>Betaproteobacteria</taxon>
        <taxon>Burkholderiales</taxon>
        <taxon>Oxalobacteraceae</taxon>
        <taxon>Herbaspirillum</taxon>
    </lineage>
</organism>
<keyword evidence="10" id="KW-0998">Cell outer membrane</keyword>
<comment type="caution">
    <text evidence="13">The sequence shown here is derived from an EMBL/GenBank/DDBJ whole genome shotgun (WGS) entry which is preliminary data.</text>
</comment>
<feature type="signal peptide" evidence="11">
    <location>
        <begin position="1"/>
        <end position="31"/>
    </location>
</feature>
<dbReference type="PANTHER" id="PTHR34501:SF9">
    <property type="entry name" value="MAJOR OUTER MEMBRANE PROTEIN P.IA"/>
    <property type="match status" value="1"/>
</dbReference>
<name>A0A7V8JTC5_9BURK</name>
<keyword evidence="6 11" id="KW-0732">Signal</keyword>
<evidence type="ECO:0000256" key="11">
    <source>
        <dbReference type="SAM" id="SignalP"/>
    </source>
</evidence>
<dbReference type="PANTHER" id="PTHR34501">
    <property type="entry name" value="PROTEIN YDDL-RELATED"/>
    <property type="match status" value="1"/>
</dbReference>